<name>A0A916JNQ4_9FLAO</name>
<sequence length="146" mass="17334">MFKPSEEIHIKAAYTLSTNLKHKHAKKWIASNGEALVSKQELQIYEYLLEQEGLHVEYEKAFQGTDRLVFPDFTIVNLITHKEYIWEHFGMTNNDNYLNEIPKKLSWFNSQELRSIENGGRLIITYYREDSFFKEVAKFVDLIKKI</sequence>
<reference evidence="1" key="1">
    <citation type="submission" date="2021-04" db="EMBL/GenBank/DDBJ databases">
        <authorList>
            <person name="Rodrigo-Torres L."/>
            <person name="Arahal R. D."/>
            <person name="Lucena T."/>
        </authorList>
    </citation>
    <scope>NUCLEOTIDE SEQUENCE</scope>
    <source>
        <strain evidence="1">AS29M-1</strain>
    </source>
</reference>
<proteinExistence type="predicted"/>
<keyword evidence="2" id="KW-1185">Reference proteome</keyword>
<organism evidence="1 2">
    <name type="scientific">Parvicella tangerina</name>
    <dbReference type="NCBI Taxonomy" id="2829795"/>
    <lineage>
        <taxon>Bacteria</taxon>
        <taxon>Pseudomonadati</taxon>
        <taxon>Bacteroidota</taxon>
        <taxon>Flavobacteriia</taxon>
        <taxon>Flavobacteriales</taxon>
        <taxon>Parvicellaceae</taxon>
        <taxon>Parvicella</taxon>
    </lineage>
</organism>
<dbReference type="AlphaFoldDB" id="A0A916JNQ4"/>
<dbReference type="Proteomes" id="UP000683507">
    <property type="component" value="Chromosome"/>
</dbReference>
<dbReference type="KEGG" id="ptan:CRYO30217_02401"/>
<evidence type="ECO:0000313" key="1">
    <source>
        <dbReference type="EMBL" id="CAG5084191.1"/>
    </source>
</evidence>
<dbReference type="RefSeq" id="WP_258542631.1">
    <property type="nucleotide sequence ID" value="NZ_OU015584.1"/>
</dbReference>
<dbReference type="EMBL" id="OU015584">
    <property type="protein sequence ID" value="CAG5084191.1"/>
    <property type="molecule type" value="Genomic_DNA"/>
</dbReference>
<gene>
    <name evidence="1" type="ORF">CRYO30217_02401</name>
</gene>
<accession>A0A916JNQ4</accession>
<protein>
    <submittedName>
        <fullName evidence="1">Uncharacterized protein</fullName>
    </submittedName>
</protein>
<evidence type="ECO:0000313" key="2">
    <source>
        <dbReference type="Proteomes" id="UP000683507"/>
    </source>
</evidence>